<gene>
    <name evidence="1" type="ORF">SD70_00445</name>
</gene>
<comment type="caution">
    <text evidence="1">The sequence shown here is derived from an EMBL/GenBank/DDBJ whole genome shotgun (WGS) entry which is preliminary data.</text>
</comment>
<evidence type="ECO:0000313" key="1">
    <source>
        <dbReference type="EMBL" id="KIL42430.1"/>
    </source>
</evidence>
<organism evidence="1 2">
    <name type="scientific">Gordoniibacillus kamchatkensis</name>
    <dbReference type="NCBI Taxonomy" id="1590651"/>
    <lineage>
        <taxon>Bacteria</taxon>
        <taxon>Bacillati</taxon>
        <taxon>Bacillota</taxon>
        <taxon>Bacilli</taxon>
        <taxon>Bacillales</taxon>
        <taxon>Paenibacillaceae</taxon>
        <taxon>Gordoniibacillus</taxon>
    </lineage>
</organism>
<sequence length="76" mass="8784">MSLVNCKDCGKLQLKESWSREYCADCLQKRTKLSITIRGFLETHPKATILDVHRGTGIPLGKLLDYQREQREQAYT</sequence>
<accession>A0ABR5APH1</accession>
<dbReference type="Proteomes" id="UP000031967">
    <property type="component" value="Unassembled WGS sequence"/>
</dbReference>
<evidence type="ECO:0000313" key="2">
    <source>
        <dbReference type="Proteomes" id="UP000031967"/>
    </source>
</evidence>
<protein>
    <submittedName>
        <fullName evidence="1">Uncharacterized protein</fullName>
    </submittedName>
</protein>
<proteinExistence type="predicted"/>
<dbReference type="EMBL" id="JXAK01000001">
    <property type="protein sequence ID" value="KIL42430.1"/>
    <property type="molecule type" value="Genomic_DNA"/>
</dbReference>
<name>A0ABR5APH1_9BACL</name>
<reference evidence="1 2" key="1">
    <citation type="submission" date="2014-12" db="EMBL/GenBank/DDBJ databases">
        <title>Draft genome sequence of Paenibacillus kamchatkensis strain B-2647.</title>
        <authorList>
            <person name="Karlyshev A.V."/>
            <person name="Kudryashova E.B."/>
        </authorList>
    </citation>
    <scope>NUCLEOTIDE SEQUENCE [LARGE SCALE GENOMIC DNA]</scope>
    <source>
        <strain evidence="1 2">VKM B-2647</strain>
    </source>
</reference>
<keyword evidence="2" id="KW-1185">Reference proteome</keyword>